<dbReference type="Proteomes" id="UP000297245">
    <property type="component" value="Unassembled WGS sequence"/>
</dbReference>
<keyword evidence="2" id="KW-1185">Reference proteome</keyword>
<sequence>MCYIKAQQQINVLPNLDDGDEICKATCYYWAMAVSKQPVLLYGMKVHIQLSAEVELYIKEAQDTTASYLPRRAMTHVPFTNSSFDPSSSPLQEYDIESQSAGLHVIIGLAREDNGHSLGYVSFNSTTPDVVEGLWTEPKLSFARGLRRGFIDVQDSLASHKAQMLQIVIPPK</sequence>
<protein>
    <submittedName>
        <fullName evidence="1">Uncharacterized protein</fullName>
    </submittedName>
</protein>
<dbReference type="EMBL" id="ML179116">
    <property type="protein sequence ID" value="THU99624.1"/>
    <property type="molecule type" value="Genomic_DNA"/>
</dbReference>
<evidence type="ECO:0000313" key="2">
    <source>
        <dbReference type="Proteomes" id="UP000297245"/>
    </source>
</evidence>
<dbReference type="AlphaFoldDB" id="A0A4S8MAX8"/>
<accession>A0A4S8MAX8</accession>
<gene>
    <name evidence="1" type="ORF">K435DRAFT_794779</name>
</gene>
<reference evidence="1 2" key="1">
    <citation type="journal article" date="2019" name="Nat. Ecol. Evol.">
        <title>Megaphylogeny resolves global patterns of mushroom evolution.</title>
        <authorList>
            <person name="Varga T."/>
            <person name="Krizsan K."/>
            <person name="Foldi C."/>
            <person name="Dima B."/>
            <person name="Sanchez-Garcia M."/>
            <person name="Sanchez-Ramirez S."/>
            <person name="Szollosi G.J."/>
            <person name="Szarkandi J.G."/>
            <person name="Papp V."/>
            <person name="Albert L."/>
            <person name="Andreopoulos W."/>
            <person name="Angelini C."/>
            <person name="Antonin V."/>
            <person name="Barry K.W."/>
            <person name="Bougher N.L."/>
            <person name="Buchanan P."/>
            <person name="Buyck B."/>
            <person name="Bense V."/>
            <person name="Catcheside P."/>
            <person name="Chovatia M."/>
            <person name="Cooper J."/>
            <person name="Damon W."/>
            <person name="Desjardin D."/>
            <person name="Finy P."/>
            <person name="Geml J."/>
            <person name="Haridas S."/>
            <person name="Hughes K."/>
            <person name="Justo A."/>
            <person name="Karasinski D."/>
            <person name="Kautmanova I."/>
            <person name="Kiss B."/>
            <person name="Kocsube S."/>
            <person name="Kotiranta H."/>
            <person name="LaButti K.M."/>
            <person name="Lechner B.E."/>
            <person name="Liimatainen K."/>
            <person name="Lipzen A."/>
            <person name="Lukacs Z."/>
            <person name="Mihaltcheva S."/>
            <person name="Morgado L.N."/>
            <person name="Niskanen T."/>
            <person name="Noordeloos M.E."/>
            <person name="Ohm R.A."/>
            <person name="Ortiz-Santana B."/>
            <person name="Ovrebo C."/>
            <person name="Racz N."/>
            <person name="Riley R."/>
            <person name="Savchenko A."/>
            <person name="Shiryaev A."/>
            <person name="Soop K."/>
            <person name="Spirin V."/>
            <person name="Szebenyi C."/>
            <person name="Tomsovsky M."/>
            <person name="Tulloss R.E."/>
            <person name="Uehling J."/>
            <person name="Grigoriev I.V."/>
            <person name="Vagvolgyi C."/>
            <person name="Papp T."/>
            <person name="Martin F.M."/>
            <person name="Miettinen O."/>
            <person name="Hibbett D.S."/>
            <person name="Nagy L.G."/>
        </authorList>
    </citation>
    <scope>NUCLEOTIDE SEQUENCE [LARGE SCALE GENOMIC DNA]</scope>
    <source>
        <strain evidence="1 2">CBS 962.96</strain>
    </source>
</reference>
<name>A0A4S8MAX8_DENBC</name>
<proteinExistence type="predicted"/>
<evidence type="ECO:0000313" key="1">
    <source>
        <dbReference type="EMBL" id="THU99624.1"/>
    </source>
</evidence>
<organism evidence="1 2">
    <name type="scientific">Dendrothele bispora (strain CBS 962.96)</name>
    <dbReference type="NCBI Taxonomy" id="1314807"/>
    <lineage>
        <taxon>Eukaryota</taxon>
        <taxon>Fungi</taxon>
        <taxon>Dikarya</taxon>
        <taxon>Basidiomycota</taxon>
        <taxon>Agaricomycotina</taxon>
        <taxon>Agaricomycetes</taxon>
        <taxon>Agaricomycetidae</taxon>
        <taxon>Agaricales</taxon>
        <taxon>Agaricales incertae sedis</taxon>
        <taxon>Dendrothele</taxon>
    </lineage>
</organism>